<feature type="domain" description="Phorbol-ester/DAG-type" evidence="6">
    <location>
        <begin position="224"/>
        <end position="274"/>
    </location>
</feature>
<evidence type="ECO:0000256" key="3">
    <source>
        <dbReference type="ARBA" id="ARBA00022771"/>
    </source>
</evidence>
<evidence type="ECO:0000313" key="8">
    <source>
        <dbReference type="Proteomes" id="UP000467841"/>
    </source>
</evidence>
<evidence type="ECO:0000256" key="1">
    <source>
        <dbReference type="ARBA" id="ARBA00022723"/>
    </source>
</evidence>
<dbReference type="Proteomes" id="UP000467841">
    <property type="component" value="Unassembled WGS sequence"/>
</dbReference>
<dbReference type="InterPro" id="IPR002219">
    <property type="entry name" value="PKC_DAG/PE"/>
</dbReference>
<keyword evidence="1" id="KW-0479">Metal-binding</keyword>
<keyword evidence="8" id="KW-1185">Reference proteome</keyword>
<protein>
    <recommendedName>
        <fullName evidence="6">Phorbol-ester/DAG-type domain-containing protein</fullName>
    </recommendedName>
</protein>
<dbReference type="Pfam" id="PF22926">
    <property type="entry name" value="C1-like_CT"/>
    <property type="match status" value="1"/>
</dbReference>
<dbReference type="SMART" id="SM00249">
    <property type="entry name" value="PHD"/>
    <property type="match status" value="3"/>
</dbReference>
<dbReference type="SUPFAM" id="SSF57889">
    <property type="entry name" value="Cysteine-rich domain"/>
    <property type="match status" value="3"/>
</dbReference>
<dbReference type="Pfam" id="PF03107">
    <property type="entry name" value="C1_2"/>
    <property type="match status" value="5"/>
</dbReference>
<comment type="caution">
    <text evidence="7">The sequence shown here is derived from an EMBL/GenBank/DDBJ whole genome shotgun (WGS) entry which is preliminary data.</text>
</comment>
<dbReference type="OrthoDB" id="1058046at2759"/>
<dbReference type="InterPro" id="IPR004146">
    <property type="entry name" value="DC1"/>
</dbReference>
<gene>
    <name evidence="7" type="ORF">MERR_LOCUS49894</name>
</gene>
<dbReference type="PROSITE" id="PS50081">
    <property type="entry name" value="ZF_DAG_PE_2"/>
    <property type="match status" value="1"/>
</dbReference>
<feature type="compositionally biased region" description="Acidic residues" evidence="5">
    <location>
        <begin position="67"/>
        <end position="113"/>
    </location>
</feature>
<dbReference type="InterPro" id="IPR013083">
    <property type="entry name" value="Znf_RING/FYVE/PHD"/>
</dbReference>
<keyword evidence="3" id="KW-0863">Zinc-finger</keyword>
<dbReference type="InterPro" id="IPR054483">
    <property type="entry name" value="DC1-like_CT"/>
</dbReference>
<proteinExistence type="predicted"/>
<keyword evidence="2" id="KW-0677">Repeat</keyword>
<dbReference type="PANTHER" id="PTHR32410:SF153">
    <property type="entry name" value="CHP-RICH ZINC FINGER PROTEIN-LIKE-RELATED"/>
    <property type="match status" value="1"/>
</dbReference>
<feature type="region of interest" description="Disordered" evidence="5">
    <location>
        <begin position="63"/>
        <end position="117"/>
    </location>
</feature>
<dbReference type="AlphaFoldDB" id="A0A6D2KZZ3"/>
<dbReference type="Gene3D" id="3.30.40.10">
    <property type="entry name" value="Zinc/RING finger domain, C3HC4 (zinc finger)"/>
    <property type="match status" value="1"/>
</dbReference>
<evidence type="ECO:0000256" key="2">
    <source>
        <dbReference type="ARBA" id="ARBA00022737"/>
    </source>
</evidence>
<organism evidence="7 8">
    <name type="scientific">Microthlaspi erraticum</name>
    <dbReference type="NCBI Taxonomy" id="1685480"/>
    <lineage>
        <taxon>Eukaryota</taxon>
        <taxon>Viridiplantae</taxon>
        <taxon>Streptophyta</taxon>
        <taxon>Embryophyta</taxon>
        <taxon>Tracheophyta</taxon>
        <taxon>Spermatophyta</taxon>
        <taxon>Magnoliopsida</taxon>
        <taxon>eudicotyledons</taxon>
        <taxon>Gunneridae</taxon>
        <taxon>Pentapetalae</taxon>
        <taxon>rosids</taxon>
        <taxon>malvids</taxon>
        <taxon>Brassicales</taxon>
        <taxon>Brassicaceae</taxon>
        <taxon>Coluteocarpeae</taxon>
        <taxon>Microthlaspi</taxon>
    </lineage>
</organism>
<evidence type="ECO:0000256" key="4">
    <source>
        <dbReference type="ARBA" id="ARBA00022833"/>
    </source>
</evidence>
<evidence type="ECO:0000256" key="5">
    <source>
        <dbReference type="SAM" id="MobiDB-lite"/>
    </source>
</evidence>
<reference evidence="7" key="1">
    <citation type="submission" date="2020-01" db="EMBL/GenBank/DDBJ databases">
        <authorList>
            <person name="Mishra B."/>
        </authorList>
    </citation>
    <scope>NUCLEOTIDE SEQUENCE [LARGE SCALE GENOMIC DNA]</scope>
</reference>
<evidence type="ECO:0000313" key="7">
    <source>
        <dbReference type="EMBL" id="CAA7062658.1"/>
    </source>
</evidence>
<accession>A0A6D2KZZ3</accession>
<dbReference type="InterPro" id="IPR046349">
    <property type="entry name" value="C1-like_sf"/>
</dbReference>
<dbReference type="InterPro" id="IPR053192">
    <property type="entry name" value="Vacuole_Formation_Reg"/>
</dbReference>
<dbReference type="GO" id="GO:0008270">
    <property type="term" value="F:zinc ion binding"/>
    <property type="evidence" value="ECO:0007669"/>
    <property type="project" value="UniProtKB-KW"/>
</dbReference>
<name>A0A6D2KZZ3_9BRAS</name>
<dbReference type="EMBL" id="CACVBM020001940">
    <property type="protein sequence ID" value="CAA7062658.1"/>
    <property type="molecule type" value="Genomic_DNA"/>
</dbReference>
<evidence type="ECO:0000259" key="6">
    <source>
        <dbReference type="PROSITE" id="PS50081"/>
    </source>
</evidence>
<dbReference type="PANTHER" id="PTHR32410">
    <property type="entry name" value="CYSTEINE/HISTIDINE-RICH C1 DOMAIN FAMILY PROTEIN"/>
    <property type="match status" value="1"/>
</dbReference>
<dbReference type="InterPro" id="IPR001965">
    <property type="entry name" value="Znf_PHD"/>
</dbReference>
<keyword evidence="4" id="KW-0862">Zinc</keyword>
<sequence length="739" mass="84735">MSSVGVFRKVGIDEKPCFVYTLSQTDNPASSGEALAIDSGGDDLPLQPLFFCPAARLEFIKFKLKEDEDDDDSADEDDDDEDEEEDDDDEEDGDDDSEYGDDDDDEDEDDDDSDDHKNRSLYELMEDDNHGDEIHPFDSSPRFPSTRIHDQQHKSLLDCDHRDICKLPVVPLYWCNSKEPNINEFECGACGDSMASASYYACLECKRKFHKECVESPLEIRHPSHPFHPLKLYNHPNLATCFCCDTSVMFVGYHCTTCDLSMHPICAMRTVPIVIDHPKSHPHPLTFFPRQAFLPCNVCGLIKNRNPTYICIQCVFIVHSECIGFPHVIRISRHHHRVSFTSSLPTGDWSCGVCRKHVDNDYGAYSCNACDAYFVHSKCALNRDVWDGKELDGVPEEDDIIDDGEPFERIADGIILHISHSHQLRLEMIKVYDEDKFCRACAIPIYEGKFYSCMECDFILHESCANSPRMKRHPLHPHPLTLNMASGRSGFFRCDVCERQGLGFVYEHHRHGRNSFRLDLRCASVTEPFEYEGHKHPLFLALDPSEKARCQLCKYNSDGSKLNCIECDYIICFNCATLPYKAGYKHDSHLLTICDGQEASDQQDWCEACERKILVQEEEEEDPEACWPWSRKRRDVEFSYKCNDCCTALHVKCLLGKDVYMNPGKTIKEWISLPGYSRIKRLIWVEYQILPNTSLSRPICSGCLCRCPFPIFYKRYKSIFCSSDCIPEPSESYSSSLFL</sequence>